<keyword evidence="11" id="KW-1185">Reference proteome</keyword>
<feature type="domain" description="CCHC-type" evidence="8">
    <location>
        <begin position="333"/>
        <end position="348"/>
    </location>
</feature>
<evidence type="ECO:0000256" key="7">
    <source>
        <dbReference type="SAM" id="MobiDB-lite"/>
    </source>
</evidence>
<accession>A0A9Q1G923</accession>
<dbReference type="GO" id="GO:0003676">
    <property type="term" value="F:nucleic acid binding"/>
    <property type="evidence" value="ECO:0007669"/>
    <property type="project" value="InterPro"/>
</dbReference>
<dbReference type="InterPro" id="IPR001878">
    <property type="entry name" value="Znf_CCHC"/>
</dbReference>
<dbReference type="OrthoDB" id="9909710at2759"/>
<dbReference type="SUPFAM" id="SSF57756">
    <property type="entry name" value="Retrovirus zinc finger-like domains"/>
    <property type="match status" value="1"/>
</dbReference>
<dbReference type="InterPro" id="IPR009104">
    <property type="entry name" value="Anemon_actinoporin-like"/>
</dbReference>
<evidence type="ECO:0008006" key="12">
    <source>
        <dbReference type="Google" id="ProtNLM"/>
    </source>
</evidence>
<comment type="caution">
    <text evidence="10">The sequence shown here is derived from an EMBL/GenBank/DDBJ whole genome shotgun (WGS) entry which is preliminary data.</text>
</comment>
<evidence type="ECO:0000259" key="9">
    <source>
        <dbReference type="PROSITE" id="PS50804"/>
    </source>
</evidence>
<protein>
    <recommendedName>
        <fullName evidence="12">CCHC-type domain-containing protein</fullName>
    </recommendedName>
</protein>
<organism evidence="10 11">
    <name type="scientific">Synaphobranchus kaupii</name>
    <name type="common">Kaup's arrowtooth eel</name>
    <dbReference type="NCBI Taxonomy" id="118154"/>
    <lineage>
        <taxon>Eukaryota</taxon>
        <taxon>Metazoa</taxon>
        <taxon>Chordata</taxon>
        <taxon>Craniata</taxon>
        <taxon>Vertebrata</taxon>
        <taxon>Euteleostomi</taxon>
        <taxon>Actinopterygii</taxon>
        <taxon>Neopterygii</taxon>
        <taxon>Teleostei</taxon>
        <taxon>Anguilliformes</taxon>
        <taxon>Synaphobranchidae</taxon>
        <taxon>Synaphobranchus</taxon>
    </lineage>
</organism>
<evidence type="ECO:0000256" key="6">
    <source>
        <dbReference type="PROSITE-ProRule" id="PRU00047"/>
    </source>
</evidence>
<feature type="domain" description="CCHC-type" evidence="8">
    <location>
        <begin position="359"/>
        <end position="374"/>
    </location>
</feature>
<proteinExistence type="predicted"/>
<feature type="compositionally biased region" description="Basic and acidic residues" evidence="7">
    <location>
        <begin position="296"/>
        <end position="306"/>
    </location>
</feature>
<evidence type="ECO:0000313" key="11">
    <source>
        <dbReference type="Proteomes" id="UP001152622"/>
    </source>
</evidence>
<evidence type="ECO:0000256" key="4">
    <source>
        <dbReference type="ARBA" id="ARBA00023298"/>
    </source>
</evidence>
<evidence type="ECO:0000259" key="8">
    <source>
        <dbReference type="PROSITE" id="PS50158"/>
    </source>
</evidence>
<dbReference type="GO" id="GO:0008270">
    <property type="term" value="F:zinc ion binding"/>
    <property type="evidence" value="ECO:0007669"/>
    <property type="project" value="UniProtKB-KW"/>
</dbReference>
<dbReference type="PROSITE" id="PS50804">
    <property type="entry name" value="SCAN_BOX"/>
    <property type="match status" value="1"/>
</dbReference>
<dbReference type="SUPFAM" id="SSF63724">
    <property type="entry name" value="Cytolysin/lectin"/>
    <property type="match status" value="1"/>
</dbReference>
<dbReference type="EMBL" id="JAINUF010000002">
    <property type="protein sequence ID" value="KAJ8377139.1"/>
    <property type="molecule type" value="Genomic_DNA"/>
</dbReference>
<feature type="region of interest" description="Disordered" evidence="7">
    <location>
        <begin position="293"/>
        <end position="323"/>
    </location>
</feature>
<keyword evidence="4" id="KW-1053">Target membrane</keyword>
<dbReference type="PROSITE" id="PS50158">
    <property type="entry name" value="ZF_CCHC"/>
    <property type="match status" value="2"/>
</dbReference>
<feature type="domain" description="SCAN box" evidence="9">
    <location>
        <begin position="200"/>
        <end position="280"/>
    </location>
</feature>
<dbReference type="InterPro" id="IPR003309">
    <property type="entry name" value="SCAN_dom"/>
</dbReference>
<dbReference type="GO" id="GO:0051715">
    <property type="term" value="P:cytolysis in another organism"/>
    <property type="evidence" value="ECO:0007669"/>
    <property type="project" value="InterPro"/>
</dbReference>
<dbReference type="Gene3D" id="4.10.60.10">
    <property type="entry name" value="Zinc finger, CCHC-type"/>
    <property type="match status" value="1"/>
</dbReference>
<keyword evidence="6" id="KW-0862">Zinc</keyword>
<dbReference type="GO" id="GO:0044218">
    <property type="term" value="C:other organism cell membrane"/>
    <property type="evidence" value="ECO:0007669"/>
    <property type="project" value="UniProtKB-KW"/>
</dbReference>
<evidence type="ECO:0000256" key="1">
    <source>
        <dbReference type="ARBA" id="ARBA00004175"/>
    </source>
</evidence>
<evidence type="ECO:0000256" key="5">
    <source>
        <dbReference type="ARBA" id="ARBA00023331"/>
    </source>
</evidence>
<dbReference type="PANTHER" id="PTHR46888">
    <property type="entry name" value="ZINC KNUCKLE DOMAINCONTAINING PROTEIN-RELATED"/>
    <property type="match status" value="1"/>
</dbReference>
<dbReference type="GO" id="GO:0015267">
    <property type="term" value="F:channel activity"/>
    <property type="evidence" value="ECO:0007669"/>
    <property type="project" value="InterPro"/>
</dbReference>
<dbReference type="Gene3D" id="1.10.4020.10">
    <property type="entry name" value="DNA breaking-rejoining enzymes"/>
    <property type="match status" value="1"/>
</dbReference>
<gene>
    <name evidence="10" type="ORF">SKAU_G00077190</name>
</gene>
<dbReference type="Pfam" id="PF06369">
    <property type="entry name" value="Anemone_cytotox"/>
    <property type="match status" value="1"/>
</dbReference>
<dbReference type="Proteomes" id="UP001152622">
    <property type="component" value="Chromosome 2"/>
</dbReference>
<evidence type="ECO:0000256" key="2">
    <source>
        <dbReference type="ARBA" id="ARBA00004532"/>
    </source>
</evidence>
<dbReference type="GO" id="GO:0006812">
    <property type="term" value="P:monoatomic cation transport"/>
    <property type="evidence" value="ECO:0007669"/>
    <property type="project" value="InterPro"/>
</dbReference>
<dbReference type="PANTHER" id="PTHR46888:SF13">
    <property type="entry name" value="RIBONUCLEASE H"/>
    <property type="match status" value="1"/>
</dbReference>
<keyword evidence="4" id="KW-0472">Membrane</keyword>
<keyword evidence="3" id="KW-1052">Target cell membrane</keyword>
<dbReference type="InterPro" id="IPR036875">
    <property type="entry name" value="Znf_CCHC_sf"/>
</dbReference>
<keyword evidence="5" id="KW-0166">Nematocyst</keyword>
<reference evidence="10" key="1">
    <citation type="journal article" date="2023" name="Science">
        <title>Genome structures resolve the early diversification of teleost fishes.</title>
        <authorList>
            <person name="Parey E."/>
            <person name="Louis A."/>
            <person name="Montfort J."/>
            <person name="Bouchez O."/>
            <person name="Roques C."/>
            <person name="Iampietro C."/>
            <person name="Lluch J."/>
            <person name="Castinel A."/>
            <person name="Donnadieu C."/>
            <person name="Desvignes T."/>
            <person name="Floi Bucao C."/>
            <person name="Jouanno E."/>
            <person name="Wen M."/>
            <person name="Mejri S."/>
            <person name="Dirks R."/>
            <person name="Jansen H."/>
            <person name="Henkel C."/>
            <person name="Chen W.J."/>
            <person name="Zahm M."/>
            <person name="Cabau C."/>
            <person name="Klopp C."/>
            <person name="Thompson A.W."/>
            <person name="Robinson-Rechavi M."/>
            <person name="Braasch I."/>
            <person name="Lecointre G."/>
            <person name="Bobe J."/>
            <person name="Postlethwait J.H."/>
            <person name="Berthelot C."/>
            <person name="Roest Crollius H."/>
            <person name="Guiguen Y."/>
        </authorList>
    </citation>
    <scope>NUCLEOTIDE SEQUENCE</scope>
    <source>
        <strain evidence="10">WJC10195</strain>
    </source>
</reference>
<comment type="subcellular location">
    <subcellularLocation>
        <location evidence="2">Nematocyst</location>
    </subcellularLocation>
    <subcellularLocation>
        <location evidence="1">Target cell membrane</location>
    </subcellularLocation>
</comment>
<dbReference type="SUPFAM" id="SSF47353">
    <property type="entry name" value="Retrovirus capsid dimerization domain-like"/>
    <property type="match status" value="1"/>
</dbReference>
<sequence length="990" mass="109347">MSSDGQEVMEQSVVEMALPTRRKFRQLTKDQLVRLAAEQEVEVPEGILKPALAKLIMATLDLEEWWADDERERAVAEREGVLRAEREERESRERLAQFEVERTRAAKGIATLEPRFDVRSAISLMPKFSEEDIDTFFDAFEVVARECDWPEAKWPLLVQSVLKGKAQVAFAALDPRMGLEYESLKMAVLTAYGGVPEAYRQRFRTVKRRDGESYLDLSRKLGVACERWLKSTETYDFAQLKELVLLEQLKNSVPRAVEIYLSEQKVSTLLEAAQAADAYEVIHGGSVGLARLAGGSHDHSRGRETSGKGLPLGGKASGAQRPGMEKSHSAVVCHHCREPGHIKPRCPRLKRERDRDIICHGCRRPGHVQSQCPQRSQLESRAKVVALVASLTKRDEGIGCSGPREGPSVSYQPFTSVGTVSVASGGEEVSITILRDTGAAQSLLLEGVIELPHDGFSRSALIKGLGGQYDCVPLYTVHLKSNVVKGPVTVGVVPTLPVPGVSLLLGNDLAGSQVCVTPVVVSTPLEVPETQELEREHPEVFTACVVPRALARKAETQASEALTPISEEVPCVSATSGEKEHISLAGTVFAKAVSEEGTSAVKGSGFSPSPVADATHFSREVLIQEQNQDPSLAPLWKRAVTVEETWKVAAQNLTGAKERMKGKYDRKAVQRSFVPGDKVLVLTPVGRERFGTRFSGPYMVVRKVGACNYVISTPERRQKTRLCHINLLKLYVERDTANPVGCIVVVPSDREREEGFLAPEPVGARLDNSRACEQLQEQLKHLLKAQAQDVMALVAAHPSLFRNRPGLTSLVEHDVDTGGVMPMKQHPYRLPPLKKEKVREEVEYMLEIGAIEPGVYTDSGYCYNTPKPTVPQGVTEVCAFGDTKGSLFGIEGVLTYDIVDDQNEGAVKRLALMFSVPYNYLFNDNWFALGFFDLDEECDESLFNRMYRKRGTFRREKASGSEIYFQCGKFTLRGTISPAAKADMKVELLD</sequence>
<dbReference type="Pfam" id="PF22938">
    <property type="entry name" value="Integrase_p58_C"/>
    <property type="match status" value="1"/>
</dbReference>
<dbReference type="GO" id="GO:0046930">
    <property type="term" value="C:pore complex"/>
    <property type="evidence" value="ECO:0007669"/>
    <property type="project" value="InterPro"/>
</dbReference>
<dbReference type="Gene3D" id="2.60.270.20">
    <property type="entry name" value="Cytolysin/lectin"/>
    <property type="match status" value="1"/>
</dbReference>
<evidence type="ECO:0000313" key="10">
    <source>
        <dbReference type="EMBL" id="KAJ8377139.1"/>
    </source>
</evidence>
<dbReference type="SMART" id="SM00343">
    <property type="entry name" value="ZnF_C2HC"/>
    <property type="match status" value="2"/>
</dbReference>
<name>A0A9Q1G923_SYNKA</name>
<keyword evidence="6" id="KW-0863">Zinc-finger</keyword>
<dbReference type="AlphaFoldDB" id="A0A9Q1G923"/>
<dbReference type="Pfam" id="PF02023">
    <property type="entry name" value="SCAN"/>
    <property type="match status" value="1"/>
</dbReference>
<keyword evidence="6" id="KW-0479">Metal-binding</keyword>
<evidence type="ECO:0000256" key="3">
    <source>
        <dbReference type="ARBA" id="ARBA00022537"/>
    </source>
</evidence>
<dbReference type="GO" id="GO:0042151">
    <property type="term" value="C:nematocyst"/>
    <property type="evidence" value="ECO:0007669"/>
    <property type="project" value="UniProtKB-SubCell"/>
</dbReference>
<dbReference type="InterPro" id="IPR054465">
    <property type="entry name" value="Integrase_p58-like_C"/>
</dbReference>
<dbReference type="GO" id="GO:0046931">
    <property type="term" value="P:pore complex assembly"/>
    <property type="evidence" value="ECO:0007669"/>
    <property type="project" value="InterPro"/>
</dbReference>
<dbReference type="InterPro" id="IPR038269">
    <property type="entry name" value="SCAN_sf"/>
</dbReference>
<dbReference type="InterPro" id="IPR015926">
    <property type="entry name" value="Cytolysin/lectin"/>
</dbReference>